<accession>A0A8S1MKT6</accession>
<dbReference type="Pfam" id="PF13879">
    <property type="entry name" value="Hmw_CFAP97"/>
    <property type="match status" value="1"/>
</dbReference>
<dbReference type="InterPro" id="IPR029488">
    <property type="entry name" value="Hmw/CFAP97"/>
</dbReference>
<keyword evidence="3" id="KW-1185">Reference proteome</keyword>
<evidence type="ECO:0000313" key="3">
    <source>
        <dbReference type="Proteomes" id="UP000692954"/>
    </source>
</evidence>
<comment type="caution">
    <text evidence="2">The sequence shown here is derived from an EMBL/GenBank/DDBJ whole genome shotgun (WGS) entry which is preliminary data.</text>
</comment>
<name>A0A8S1MKT6_9CILI</name>
<gene>
    <name evidence="2" type="ORF">PSON_ATCC_30995.1.T0410191</name>
</gene>
<dbReference type="PANTHER" id="PTHR33768:SF3">
    <property type="entry name" value="MIP11318P"/>
    <property type="match status" value="1"/>
</dbReference>
<dbReference type="EMBL" id="CAJJDN010000041">
    <property type="protein sequence ID" value="CAD8081018.1"/>
    <property type="molecule type" value="Genomic_DNA"/>
</dbReference>
<sequence length="195" mass="23242">MWNIISINPICQKKKLVSDQERLLLNCKNMRKTINNGEPWKPSHSLSKVNNKYTHQEENKIMHQNNILLSKMMDIQRHNLRSQSSGQLPLSLSHVSNLNQRKFEKYKINEENQKFLSRLQSASSIYNKNYWQPGNEKNEIYKQIILKRTKLNQDYNDLARKSLESRSTGRMLSSQQFKRIQMSDEQQFQFQQTPQ</sequence>
<dbReference type="PANTHER" id="PTHR33768">
    <property type="entry name" value="MIP11318P"/>
    <property type="match status" value="1"/>
</dbReference>
<dbReference type="OrthoDB" id="287258at2759"/>
<evidence type="ECO:0000256" key="1">
    <source>
        <dbReference type="ARBA" id="ARBA00008315"/>
    </source>
</evidence>
<protein>
    <submittedName>
        <fullName evidence="2">Uncharacterized protein</fullName>
    </submittedName>
</protein>
<proteinExistence type="inferred from homology"/>
<evidence type="ECO:0000313" key="2">
    <source>
        <dbReference type="EMBL" id="CAD8081018.1"/>
    </source>
</evidence>
<dbReference type="InterPro" id="IPR038792">
    <property type="entry name" value="CFAP97D1/2"/>
</dbReference>
<comment type="similarity">
    <text evidence="1">Belongs to the CFAP97 family.</text>
</comment>
<reference evidence="2" key="1">
    <citation type="submission" date="2021-01" db="EMBL/GenBank/DDBJ databases">
        <authorList>
            <consortium name="Genoscope - CEA"/>
            <person name="William W."/>
        </authorList>
    </citation>
    <scope>NUCLEOTIDE SEQUENCE</scope>
</reference>
<dbReference type="Proteomes" id="UP000692954">
    <property type="component" value="Unassembled WGS sequence"/>
</dbReference>
<organism evidence="2 3">
    <name type="scientific">Paramecium sonneborni</name>
    <dbReference type="NCBI Taxonomy" id="65129"/>
    <lineage>
        <taxon>Eukaryota</taxon>
        <taxon>Sar</taxon>
        <taxon>Alveolata</taxon>
        <taxon>Ciliophora</taxon>
        <taxon>Intramacronucleata</taxon>
        <taxon>Oligohymenophorea</taxon>
        <taxon>Peniculida</taxon>
        <taxon>Parameciidae</taxon>
        <taxon>Paramecium</taxon>
    </lineage>
</organism>
<dbReference type="AlphaFoldDB" id="A0A8S1MKT6"/>